<dbReference type="InterPro" id="IPR025734">
    <property type="entry name" value="EspG"/>
</dbReference>
<evidence type="ECO:0000256" key="1">
    <source>
        <dbReference type="ARBA" id="ARBA00004496"/>
    </source>
</evidence>
<organism evidence="6 8">
    <name type="scientific">Rhodococcus hoagii</name>
    <name type="common">Corynebacterium equii</name>
    <dbReference type="NCBI Taxonomy" id="43767"/>
    <lineage>
        <taxon>Bacteria</taxon>
        <taxon>Bacillati</taxon>
        <taxon>Actinomycetota</taxon>
        <taxon>Actinomycetes</taxon>
        <taxon>Mycobacteriales</taxon>
        <taxon>Nocardiaceae</taxon>
        <taxon>Prescottella</taxon>
    </lineage>
</organism>
<dbReference type="Proteomes" id="UP000608063">
    <property type="component" value="Unassembled WGS sequence"/>
</dbReference>
<dbReference type="Proteomes" id="UP000603463">
    <property type="component" value="Unassembled WGS sequence"/>
</dbReference>
<evidence type="ECO:0000313" key="5">
    <source>
        <dbReference type="EMBL" id="MBM4564917.1"/>
    </source>
</evidence>
<dbReference type="EMBL" id="WUXR01000002">
    <property type="protein sequence ID" value="MBM4564917.1"/>
    <property type="molecule type" value="Genomic_DNA"/>
</dbReference>
<evidence type="ECO:0000256" key="4">
    <source>
        <dbReference type="ARBA" id="ARBA00023186"/>
    </source>
</evidence>
<evidence type="ECO:0000256" key="2">
    <source>
        <dbReference type="ARBA" id="ARBA00006411"/>
    </source>
</evidence>
<accession>A0A9Q4ZNM8</accession>
<protein>
    <submittedName>
        <fullName evidence="6">ESX secretion-associated protein EspG</fullName>
    </submittedName>
</protein>
<evidence type="ECO:0000313" key="8">
    <source>
        <dbReference type="Proteomes" id="UP000603463"/>
    </source>
</evidence>
<keyword evidence="3" id="KW-0963">Cytoplasm</keyword>
<keyword evidence="4" id="KW-0143">Chaperone</keyword>
<proteinExistence type="inferred from homology"/>
<dbReference type="EMBL" id="WVBC01000030">
    <property type="protein sequence ID" value="NKT79880.1"/>
    <property type="molecule type" value="Genomic_DNA"/>
</dbReference>
<dbReference type="Pfam" id="PF14011">
    <property type="entry name" value="ESX-1_EspG"/>
    <property type="match status" value="1"/>
</dbReference>
<evidence type="ECO:0000313" key="7">
    <source>
        <dbReference type="EMBL" id="NKW43400.1"/>
    </source>
</evidence>
<comment type="similarity">
    <text evidence="2">Belongs to the EspG family.</text>
</comment>
<dbReference type="AlphaFoldDB" id="A0A9Q4ZNM8"/>
<dbReference type="Proteomes" id="UP000808906">
    <property type="component" value="Unassembled WGS sequence"/>
</dbReference>
<gene>
    <name evidence="5" type="ORF">GS441_05515</name>
    <name evidence="6" type="ORF">GS882_17380</name>
    <name evidence="7" type="ORF">GS947_17740</name>
</gene>
<dbReference type="RefSeq" id="WP_084961678.1">
    <property type="nucleotide sequence ID" value="NZ_CP095477.1"/>
</dbReference>
<comment type="caution">
    <text evidence="6">The sequence shown here is derived from an EMBL/GenBank/DDBJ whole genome shotgun (WGS) entry which is preliminary data.</text>
</comment>
<sequence length="264" mass="27085">MIDLGIDPVGTVLPSAALTVDELDLLVHLLDVDVLPVVLDAGSRFDSVPARDAGFDRAHATLTTAGLLDGGSVHPDLARWLRVLARPRGEIAARRFAGGTIARLCLAFDDDGAVLALRSGDSLAVQHVQHDLAGPVAQALGTADALAFGVVNRPTEVLGAALDRLADPDRAAAELAGIGVPAADAAMIGPALAGCPVFTEIVGIVHEDGRPDLMHGPVTVFDTAAGRIVGTTSIAADGSRWTSLSPGHPGRLRQALVGLLDELV</sequence>
<comment type="subcellular location">
    <subcellularLocation>
        <location evidence="1">Cytoplasm</location>
    </subcellularLocation>
</comment>
<reference evidence="6" key="2">
    <citation type="journal article" date="2020" name="Environ. Microbiol.">
        <title>The novel and transferable erm(51) gene confers Macrolides, Lincosamides, and Streptogramins B (MLSB) resistance to clonal Rhodococcus equi in the environment.</title>
        <authorList>
            <person name="Huber L."/>
            <person name="Giguere S."/>
            <person name="Slovis N.M."/>
            <person name="Alvarez-Narvaez S."/>
            <person name="Hart K.A."/>
            <person name="Greiter M."/>
            <person name="Morris E.R.A."/>
            <person name="Cohen N.D."/>
        </authorList>
    </citation>
    <scope>NUCLEOTIDE SEQUENCE</scope>
    <source>
        <strain evidence="6">Lh_116_1</strain>
        <strain evidence="7">Lh_16_1</strain>
    </source>
</reference>
<dbReference type="EMBL" id="WVDC01000007">
    <property type="protein sequence ID" value="NKW43400.1"/>
    <property type="molecule type" value="Genomic_DNA"/>
</dbReference>
<evidence type="ECO:0000313" key="6">
    <source>
        <dbReference type="EMBL" id="NKT79880.1"/>
    </source>
</evidence>
<name>A0A9Q4ZNM8_RHOHA</name>
<evidence type="ECO:0000256" key="3">
    <source>
        <dbReference type="ARBA" id="ARBA00022490"/>
    </source>
</evidence>
<reference evidence="5" key="1">
    <citation type="submission" date="2019-11" db="EMBL/GenBank/DDBJ databases">
        <title>Spread of Macrolides and rifampicin resistant Rhodococcus equi in clinical isolates in the USA.</title>
        <authorList>
            <person name="Alvarez-Narvaez S."/>
            <person name="Huber L."/>
            <person name="Cohen N.D."/>
            <person name="Slovis N."/>
            <person name="Greiter M."/>
            <person name="Giguere S."/>
            <person name="Hart K."/>
        </authorList>
    </citation>
    <scope>NUCLEOTIDE SEQUENCE</scope>
    <source>
        <strain evidence="5">Lh_17</strain>
    </source>
</reference>